<dbReference type="GeneID" id="85316698"/>
<keyword evidence="3" id="KW-1185">Reference proteome</keyword>
<protein>
    <submittedName>
        <fullName evidence="2">Uncharacterized protein</fullName>
    </submittedName>
</protein>
<feature type="transmembrane region" description="Helical" evidence="1">
    <location>
        <begin position="64"/>
        <end position="94"/>
    </location>
</feature>
<reference evidence="2" key="1">
    <citation type="submission" date="2023-06" db="EMBL/GenBank/DDBJ databases">
        <title>Genome-scale phylogeny and comparative genomics of the fungal order Sordariales.</title>
        <authorList>
            <consortium name="Lawrence Berkeley National Laboratory"/>
            <person name="Hensen N."/>
            <person name="Bonometti L."/>
            <person name="Westerberg I."/>
            <person name="Brannstrom I.O."/>
            <person name="Guillou S."/>
            <person name="Cros-Aarteil S."/>
            <person name="Calhoun S."/>
            <person name="Haridas S."/>
            <person name="Kuo A."/>
            <person name="Mondo S."/>
            <person name="Pangilinan J."/>
            <person name="Riley R."/>
            <person name="LaButti K."/>
            <person name="Andreopoulos B."/>
            <person name="Lipzen A."/>
            <person name="Chen C."/>
            <person name="Yanf M."/>
            <person name="Daum C."/>
            <person name="Ng V."/>
            <person name="Clum A."/>
            <person name="Steindorff A."/>
            <person name="Ohm R."/>
            <person name="Martin F."/>
            <person name="Silar P."/>
            <person name="Natvig D."/>
            <person name="Lalanne C."/>
            <person name="Gautier V."/>
            <person name="Ament-velasquez S.L."/>
            <person name="Kruys A."/>
            <person name="Hutchinson M.I."/>
            <person name="Powell A.J."/>
            <person name="Barry K."/>
            <person name="Miller A.N."/>
            <person name="Grigoriev I.V."/>
            <person name="Debuchy R."/>
            <person name="Gladieux P."/>
            <person name="Thoren M.H."/>
            <person name="Johannesson H."/>
        </authorList>
    </citation>
    <scope>NUCLEOTIDE SEQUENCE</scope>
    <source>
        <strain evidence="2">SMH2392-1A</strain>
    </source>
</reference>
<evidence type="ECO:0000313" key="2">
    <source>
        <dbReference type="EMBL" id="KAK0727778.1"/>
    </source>
</evidence>
<keyword evidence="1" id="KW-0472">Membrane</keyword>
<name>A0AA40B5K8_9PEZI</name>
<proteinExistence type="predicted"/>
<comment type="caution">
    <text evidence="2">The sequence shown here is derived from an EMBL/GenBank/DDBJ whole genome shotgun (WGS) entry which is preliminary data.</text>
</comment>
<organism evidence="2 3">
    <name type="scientific">Lasiosphaeria miniovina</name>
    <dbReference type="NCBI Taxonomy" id="1954250"/>
    <lineage>
        <taxon>Eukaryota</taxon>
        <taxon>Fungi</taxon>
        <taxon>Dikarya</taxon>
        <taxon>Ascomycota</taxon>
        <taxon>Pezizomycotina</taxon>
        <taxon>Sordariomycetes</taxon>
        <taxon>Sordariomycetidae</taxon>
        <taxon>Sordariales</taxon>
        <taxon>Lasiosphaeriaceae</taxon>
        <taxon>Lasiosphaeria</taxon>
    </lineage>
</organism>
<dbReference type="AlphaFoldDB" id="A0AA40B5K8"/>
<evidence type="ECO:0000313" key="3">
    <source>
        <dbReference type="Proteomes" id="UP001172101"/>
    </source>
</evidence>
<sequence>MPRAPTFKWLPKQNPAHTLTTGYLKDMNAIWTCSSEPRATRRARRRSYVAAAGRLLGDPSVPHLATVGAMLGFVFVLFSLLSLFCFATSLYTLIRAGIIPIPSWFRENIFGQISNRSTGTVFTAPFFIFIWLSILVPVFALTGASEHRPGMNRESAIAYDWDCRVVHVAISPWRQYRDVSFAQGARIAKAWFNA</sequence>
<gene>
    <name evidence="2" type="ORF">B0T26DRAFT_144753</name>
</gene>
<evidence type="ECO:0000256" key="1">
    <source>
        <dbReference type="SAM" id="Phobius"/>
    </source>
</evidence>
<keyword evidence="1" id="KW-1133">Transmembrane helix</keyword>
<feature type="transmembrane region" description="Helical" evidence="1">
    <location>
        <begin position="124"/>
        <end position="144"/>
    </location>
</feature>
<dbReference type="Proteomes" id="UP001172101">
    <property type="component" value="Unassembled WGS sequence"/>
</dbReference>
<dbReference type="RefSeq" id="XP_060300633.1">
    <property type="nucleotide sequence ID" value="XM_060433427.1"/>
</dbReference>
<keyword evidence="1" id="KW-0812">Transmembrane</keyword>
<accession>A0AA40B5K8</accession>
<dbReference type="EMBL" id="JAUIRO010000002">
    <property type="protein sequence ID" value="KAK0727778.1"/>
    <property type="molecule type" value="Genomic_DNA"/>
</dbReference>